<feature type="region of interest" description="Disordered" evidence="1">
    <location>
        <begin position="1"/>
        <end position="25"/>
    </location>
</feature>
<protein>
    <submittedName>
        <fullName evidence="2">Uncharacterized protein</fullName>
    </submittedName>
</protein>
<dbReference type="AlphaFoldDB" id="A0AAD3RNV0"/>
<dbReference type="Proteomes" id="UP001234787">
    <property type="component" value="Unassembled WGS sequence"/>
</dbReference>
<organism evidence="2 3">
    <name type="scientific">Cryptomeria japonica</name>
    <name type="common">Japanese cedar</name>
    <name type="synonym">Cupressus japonica</name>
    <dbReference type="NCBI Taxonomy" id="3369"/>
    <lineage>
        <taxon>Eukaryota</taxon>
        <taxon>Viridiplantae</taxon>
        <taxon>Streptophyta</taxon>
        <taxon>Embryophyta</taxon>
        <taxon>Tracheophyta</taxon>
        <taxon>Spermatophyta</taxon>
        <taxon>Pinopsida</taxon>
        <taxon>Pinidae</taxon>
        <taxon>Conifers II</taxon>
        <taxon>Cupressales</taxon>
        <taxon>Cupressaceae</taxon>
        <taxon>Cryptomeria</taxon>
    </lineage>
</organism>
<evidence type="ECO:0000313" key="2">
    <source>
        <dbReference type="EMBL" id="GLJ56516.1"/>
    </source>
</evidence>
<proteinExistence type="predicted"/>
<accession>A0AAD3RNV0</accession>
<reference evidence="2" key="1">
    <citation type="submission" date="2022-12" db="EMBL/GenBank/DDBJ databases">
        <title>Chromosome-Level Genome Assembly of Japanese Cedar (Cryptomeriajaponica D. Don).</title>
        <authorList>
            <person name="Fujino T."/>
            <person name="Yamaguchi K."/>
            <person name="Yokoyama T."/>
            <person name="Hamanaka T."/>
            <person name="Harazono Y."/>
            <person name="Kamada H."/>
            <person name="Kobayashi W."/>
            <person name="Ujino-Ihara T."/>
            <person name="Uchiyama K."/>
            <person name="Matsumoto A."/>
            <person name="Izuno A."/>
            <person name="Tsumura Y."/>
            <person name="Toyoda A."/>
            <person name="Shigenobu S."/>
            <person name="Moriguchi Y."/>
            <person name="Ueno S."/>
            <person name="Kasahara M."/>
        </authorList>
    </citation>
    <scope>NUCLEOTIDE SEQUENCE</scope>
</reference>
<feature type="region of interest" description="Disordered" evidence="1">
    <location>
        <begin position="70"/>
        <end position="93"/>
    </location>
</feature>
<evidence type="ECO:0000313" key="3">
    <source>
        <dbReference type="Proteomes" id="UP001234787"/>
    </source>
</evidence>
<evidence type="ECO:0000256" key="1">
    <source>
        <dbReference type="SAM" id="MobiDB-lite"/>
    </source>
</evidence>
<keyword evidence="3" id="KW-1185">Reference proteome</keyword>
<dbReference type="EMBL" id="BSEH01000022">
    <property type="protein sequence ID" value="GLJ56516.1"/>
    <property type="molecule type" value="Genomic_DNA"/>
</dbReference>
<comment type="caution">
    <text evidence="2">The sequence shown here is derived from an EMBL/GenBank/DDBJ whole genome shotgun (WGS) entry which is preliminary data.</text>
</comment>
<gene>
    <name evidence="2" type="ORF">SUGI_1226620</name>
</gene>
<name>A0AAD3RNV0_CRYJA</name>
<sequence>MVSPHIDQSKTKRSPPTILNGDHAPSNPFLGIGRVRITYEFTSPIKWQTVGMEPYSLSRQRSNRNCEVRSDLGNGLREPNVSDLGSTPADTDLGMSIGGDSSWRIVERAEFSGWVIRIYIPRPLLFEGLPTHPFSPRLIPKTIVADSERNGWESELIDSSLALQLLVRESTNRLRYERGESQLNEKDGTGGISI</sequence>